<evidence type="ECO:0000313" key="2">
    <source>
        <dbReference type="EMBL" id="KOF69208.1"/>
    </source>
</evidence>
<accession>A0A0L8FWZ4</accession>
<organism evidence="2">
    <name type="scientific">Octopus bimaculoides</name>
    <name type="common">California two-spotted octopus</name>
    <dbReference type="NCBI Taxonomy" id="37653"/>
    <lineage>
        <taxon>Eukaryota</taxon>
        <taxon>Metazoa</taxon>
        <taxon>Spiralia</taxon>
        <taxon>Lophotrochozoa</taxon>
        <taxon>Mollusca</taxon>
        <taxon>Cephalopoda</taxon>
        <taxon>Coleoidea</taxon>
        <taxon>Octopodiformes</taxon>
        <taxon>Octopoda</taxon>
        <taxon>Incirrata</taxon>
        <taxon>Octopodidae</taxon>
        <taxon>Octopus</taxon>
    </lineage>
</organism>
<sequence length="129" mass="14768">MPPIRKHLARKKYSGEYNLPGHEFTGPGTDICKRIYDMPLSAVDAAAKAHDIDYANPNKLTWEADKQFIKDTQKAPVYTTQNNSLKLAFITEELLNNVYSQEKQQTIQTTKKPKQKDGVLYLKCTKTYD</sequence>
<dbReference type="Pfam" id="PF08398">
    <property type="entry name" value="Phospholip_A2_4"/>
    <property type="match status" value="1"/>
</dbReference>
<reference evidence="2" key="1">
    <citation type="submission" date="2015-07" db="EMBL/GenBank/DDBJ databases">
        <title>MeaNS - Measles Nucleotide Surveillance Program.</title>
        <authorList>
            <person name="Tran T."/>
            <person name="Druce J."/>
        </authorList>
    </citation>
    <scope>NUCLEOTIDE SEQUENCE</scope>
    <source>
        <strain evidence="2">UCB-OBI-ISO-001</strain>
        <tissue evidence="2">Gonad</tissue>
    </source>
</reference>
<name>A0A0L8FWZ4_OCTBM</name>
<protein>
    <recommendedName>
        <fullName evidence="1">Phospholipase A2-like domain-containing protein</fullName>
    </recommendedName>
</protein>
<dbReference type="AlphaFoldDB" id="A0A0L8FWZ4"/>
<dbReference type="GO" id="GO:0005198">
    <property type="term" value="F:structural molecule activity"/>
    <property type="evidence" value="ECO:0007669"/>
    <property type="project" value="InterPro"/>
</dbReference>
<proteinExistence type="predicted"/>
<gene>
    <name evidence="2" type="ORF">OCBIM_22005504mg</name>
</gene>
<dbReference type="EMBL" id="KQ425633">
    <property type="protein sequence ID" value="KOF69208.1"/>
    <property type="molecule type" value="Genomic_DNA"/>
</dbReference>
<evidence type="ECO:0000259" key="1">
    <source>
        <dbReference type="Pfam" id="PF08398"/>
    </source>
</evidence>
<dbReference type="InterPro" id="IPR013607">
    <property type="entry name" value="Phospholipase_A2-like"/>
</dbReference>
<feature type="domain" description="Phospholipase A2-like" evidence="1">
    <location>
        <begin position="16"/>
        <end position="75"/>
    </location>
</feature>